<proteinExistence type="predicted"/>
<evidence type="ECO:0000313" key="1">
    <source>
        <dbReference type="EMBL" id="QQC87188.1"/>
    </source>
</evidence>
<evidence type="ECO:0000313" key="2">
    <source>
        <dbReference type="Proteomes" id="UP000596130"/>
    </source>
</evidence>
<reference evidence="1 2" key="1">
    <citation type="submission" date="2020-12" db="EMBL/GenBank/DDBJ databases">
        <title>Identification and biosynthesis of polyene macrolides produced by Streptomyces alfalfae Men-myco-93-63.</title>
        <authorList>
            <person name="Liu D."/>
            <person name="Li Y."/>
            <person name="Liu L."/>
            <person name="Han X."/>
            <person name="Shen F."/>
        </authorList>
    </citation>
    <scope>NUCLEOTIDE SEQUENCE [LARGE SCALE GENOMIC DNA]</scope>
    <source>
        <strain evidence="1 2">Men-myco-93-63</strain>
    </source>
</reference>
<organism evidence="1 2">
    <name type="scientific">Streptomyces alfalfae</name>
    <dbReference type="NCBI Taxonomy" id="1642299"/>
    <lineage>
        <taxon>Bacteria</taxon>
        <taxon>Bacillati</taxon>
        <taxon>Actinomycetota</taxon>
        <taxon>Actinomycetes</taxon>
        <taxon>Kitasatosporales</taxon>
        <taxon>Streptomycetaceae</taxon>
        <taxon>Streptomyces</taxon>
    </lineage>
</organism>
<gene>
    <name evidence="1" type="ORF">I8755_01190</name>
</gene>
<dbReference type="RefSeq" id="WP_103557564.1">
    <property type="nucleotide sequence ID" value="NZ_CP015588.1"/>
</dbReference>
<dbReference type="NCBIfam" id="NF033521">
    <property type="entry name" value="lasso_leader_L3"/>
    <property type="match status" value="1"/>
</dbReference>
<protein>
    <submittedName>
        <fullName evidence="1">Lasso RiPP family leader peptide-containing protein</fullName>
    </submittedName>
</protein>
<dbReference type="AlphaFoldDB" id="A0A7T4PBG7"/>
<name>A0A7T4PBG7_9ACTN</name>
<dbReference type="Proteomes" id="UP000596130">
    <property type="component" value="Chromosome"/>
</dbReference>
<accession>A0A7T4PBG7</accession>
<dbReference type="EMBL" id="CP065959">
    <property type="protein sequence ID" value="QQC87188.1"/>
    <property type="molecule type" value="Genomic_DNA"/>
</dbReference>
<sequence>MQSEKLVYDMPLIVEVGGFRELTRSVRPGHWIDFFGGWWL</sequence>